<dbReference type="InterPro" id="IPR013087">
    <property type="entry name" value="Znf_C2H2_type"/>
</dbReference>
<dbReference type="Pfam" id="PF00096">
    <property type="entry name" value="zf-C2H2"/>
    <property type="match status" value="1"/>
</dbReference>
<evidence type="ECO:0000259" key="9">
    <source>
        <dbReference type="PROSITE" id="PS50157"/>
    </source>
</evidence>
<protein>
    <recommendedName>
        <fullName evidence="9">C2H2-type domain-containing protein</fullName>
    </recommendedName>
</protein>
<evidence type="ECO:0000256" key="8">
    <source>
        <dbReference type="SAM" id="MobiDB-lite"/>
    </source>
</evidence>
<dbReference type="SUPFAM" id="SSF57667">
    <property type="entry name" value="beta-beta-alpha zinc fingers"/>
    <property type="match status" value="1"/>
</dbReference>
<dbReference type="GO" id="GO:0000785">
    <property type="term" value="C:chromatin"/>
    <property type="evidence" value="ECO:0007669"/>
    <property type="project" value="TreeGrafter"/>
</dbReference>
<comment type="subcellular location">
    <subcellularLocation>
        <location evidence="1">Nucleus</location>
    </subcellularLocation>
</comment>
<dbReference type="InterPro" id="IPR051059">
    <property type="entry name" value="VerF-like"/>
</dbReference>
<dbReference type="InterPro" id="IPR007219">
    <property type="entry name" value="XnlR_reg_dom"/>
</dbReference>
<reference evidence="10 11" key="1">
    <citation type="submission" date="2018-12" db="EMBL/GenBank/DDBJ databases">
        <title>Draft genome sequence of Xylaria grammica IHI A82.</title>
        <authorList>
            <person name="Buettner E."/>
            <person name="Kellner H."/>
        </authorList>
    </citation>
    <scope>NUCLEOTIDE SEQUENCE [LARGE SCALE GENOMIC DNA]</scope>
    <source>
        <strain evidence="10 11">IHI A82</strain>
    </source>
</reference>
<dbReference type="Gene3D" id="3.30.160.60">
    <property type="entry name" value="Classic Zinc Finger"/>
    <property type="match status" value="1"/>
</dbReference>
<feature type="compositionally biased region" description="Low complexity" evidence="8">
    <location>
        <begin position="128"/>
        <end position="148"/>
    </location>
</feature>
<feature type="compositionally biased region" description="Low complexity" evidence="8">
    <location>
        <begin position="315"/>
        <end position="324"/>
    </location>
</feature>
<dbReference type="PROSITE" id="PS00028">
    <property type="entry name" value="ZINC_FINGER_C2H2_1"/>
    <property type="match status" value="2"/>
</dbReference>
<dbReference type="GO" id="GO:0006351">
    <property type="term" value="P:DNA-templated transcription"/>
    <property type="evidence" value="ECO:0007669"/>
    <property type="project" value="InterPro"/>
</dbReference>
<dbReference type="CDD" id="cd12148">
    <property type="entry name" value="fungal_TF_MHR"/>
    <property type="match status" value="1"/>
</dbReference>
<dbReference type="AlphaFoldDB" id="A0A439D3F2"/>
<keyword evidence="2" id="KW-0479">Metal-binding</keyword>
<dbReference type="SMART" id="SM00355">
    <property type="entry name" value="ZnF_C2H2"/>
    <property type="match status" value="2"/>
</dbReference>
<keyword evidence="6" id="KW-0539">Nucleus</keyword>
<dbReference type="GO" id="GO:0000981">
    <property type="term" value="F:DNA-binding transcription factor activity, RNA polymerase II-specific"/>
    <property type="evidence" value="ECO:0007669"/>
    <property type="project" value="InterPro"/>
</dbReference>
<keyword evidence="4 7" id="KW-0863">Zinc-finger</keyword>
<organism evidence="10 11">
    <name type="scientific">Xylaria grammica</name>
    <dbReference type="NCBI Taxonomy" id="363999"/>
    <lineage>
        <taxon>Eukaryota</taxon>
        <taxon>Fungi</taxon>
        <taxon>Dikarya</taxon>
        <taxon>Ascomycota</taxon>
        <taxon>Pezizomycotina</taxon>
        <taxon>Sordariomycetes</taxon>
        <taxon>Xylariomycetidae</taxon>
        <taxon>Xylariales</taxon>
        <taxon>Xylariaceae</taxon>
        <taxon>Xylaria</taxon>
    </lineage>
</organism>
<sequence length="900" mass="100074">MARTTRNSTGSLAVGGLPSANEKRFSCTHPGCNKRFTRAEHVQRHALNHTAGQYTCLDCRAHFKRPDLLKRHMTRHRQKEQEADGAGNGILNTRKRSWKTLAGEVVEKRPYPPGGSNRSRGQEEASAAREGISSGAGSSISDITTPEPTARPPETGDDSAQNDSSDFGVPYQQEGDVLPYDAALCNFMESSFYDFERFEYDQNFQPDTASSFNMPYTTMLDYNWLFSDPSQTHVQQSSDITFRVTTQPAVSAPESHLNRGVPVQQTHYAITPESLEGIENWVDPAIESSDGVARADVTTSGEAAQPDATPVAPRSGVSGVSSGKSAREGAQKRIEPNLPSPRIPSISHEARGRLLGVIEAANPSIAGQQCSIRDHPLLSSHHLDSYLELYFTNFNTAYPLLHLASFDTCTVEPLLLLSVLLLGATYSGKDSHQLAVCIHDVIRPSIFAHAGFSSRPRLWILQAVLLVECFGKSRAGQQQHDMSHLFHGLLINLIRRSDCQSVQPQGPPDGADCAEDVRKAWEKWSEAEEKKRLSLLCFMWDTQHAVLFCQSLCMSSFELRITLPCSQEIWEAPDASSWAAAWRSSGSRDDKTSFLGALRSYLNQGLPRPAMLSALSRVLLLHGLMSISWDMQRREQTALGVVIDPGSGSNWRKPLGAAYDTWKLDFDAHCEATVCRNRKRSESDDGEEDLRSFATAYNAVYHAAKALLNMEFLDIQIYAGSRHILGRPVLQKDYIRSSQVVKRWAAAVHHGSSEQQPPSNMCASTASWHAARLLHEFYEGMPNSKTMRLFHVPWCLYLATLTCWAVHHARPGRSSCDDSDMDPDEIVWDPKGDTRIFISNMANGDPRDTIQPSWQRGTTALAWVMADVLTKIRWGIIHSSVTVLRGLVPQRLINQYEEQL</sequence>
<evidence type="ECO:0000256" key="1">
    <source>
        <dbReference type="ARBA" id="ARBA00004123"/>
    </source>
</evidence>
<dbReference type="STRING" id="363999.A0A439D3F2"/>
<evidence type="ECO:0000313" key="11">
    <source>
        <dbReference type="Proteomes" id="UP000286045"/>
    </source>
</evidence>
<evidence type="ECO:0000256" key="7">
    <source>
        <dbReference type="PROSITE-ProRule" id="PRU00042"/>
    </source>
</evidence>
<dbReference type="Pfam" id="PF04082">
    <property type="entry name" value="Fungal_trans"/>
    <property type="match status" value="1"/>
</dbReference>
<dbReference type="PROSITE" id="PS50157">
    <property type="entry name" value="ZINC_FINGER_C2H2_2"/>
    <property type="match status" value="2"/>
</dbReference>
<keyword evidence="5" id="KW-0862">Zinc</keyword>
<name>A0A439D3F2_9PEZI</name>
<evidence type="ECO:0000256" key="5">
    <source>
        <dbReference type="ARBA" id="ARBA00022833"/>
    </source>
</evidence>
<feature type="domain" description="C2H2-type" evidence="9">
    <location>
        <begin position="25"/>
        <end position="54"/>
    </location>
</feature>
<evidence type="ECO:0000313" key="10">
    <source>
        <dbReference type="EMBL" id="RWA08837.1"/>
    </source>
</evidence>
<feature type="region of interest" description="Disordered" evidence="8">
    <location>
        <begin position="290"/>
        <end position="345"/>
    </location>
</feature>
<dbReference type="PANTHER" id="PTHR40626:SF18">
    <property type="entry name" value="NICOTINATE CATABOLISM CLUSTER-SPECIFIC TRANSCRIPTION FACTOR"/>
    <property type="match status" value="1"/>
</dbReference>
<evidence type="ECO:0000256" key="6">
    <source>
        <dbReference type="ARBA" id="ARBA00023242"/>
    </source>
</evidence>
<feature type="region of interest" description="Disordered" evidence="8">
    <location>
        <begin position="73"/>
        <end position="173"/>
    </location>
</feature>
<evidence type="ECO:0000256" key="2">
    <source>
        <dbReference type="ARBA" id="ARBA00022723"/>
    </source>
</evidence>
<gene>
    <name evidence="10" type="ORF">EKO27_g6270</name>
</gene>
<keyword evidence="3" id="KW-0677">Repeat</keyword>
<comment type="caution">
    <text evidence="10">The sequence shown here is derived from an EMBL/GenBank/DDBJ whole genome shotgun (WGS) entry which is preliminary data.</text>
</comment>
<feature type="compositionally biased region" description="Basic and acidic residues" evidence="8">
    <location>
        <begin position="325"/>
        <end position="335"/>
    </location>
</feature>
<dbReference type="GO" id="GO:0000978">
    <property type="term" value="F:RNA polymerase II cis-regulatory region sequence-specific DNA binding"/>
    <property type="evidence" value="ECO:0007669"/>
    <property type="project" value="InterPro"/>
</dbReference>
<proteinExistence type="predicted"/>
<dbReference type="GO" id="GO:0008270">
    <property type="term" value="F:zinc ion binding"/>
    <property type="evidence" value="ECO:0007669"/>
    <property type="project" value="UniProtKB-KW"/>
</dbReference>
<dbReference type="PANTHER" id="PTHR40626">
    <property type="entry name" value="MIP31509P"/>
    <property type="match status" value="1"/>
</dbReference>
<dbReference type="GO" id="GO:0005634">
    <property type="term" value="C:nucleus"/>
    <property type="evidence" value="ECO:0007669"/>
    <property type="project" value="UniProtKB-SubCell"/>
</dbReference>
<accession>A0A439D3F2</accession>
<evidence type="ECO:0000256" key="3">
    <source>
        <dbReference type="ARBA" id="ARBA00022737"/>
    </source>
</evidence>
<keyword evidence="11" id="KW-1185">Reference proteome</keyword>
<evidence type="ECO:0000256" key="4">
    <source>
        <dbReference type="ARBA" id="ARBA00022771"/>
    </source>
</evidence>
<feature type="domain" description="C2H2-type" evidence="9">
    <location>
        <begin position="54"/>
        <end position="81"/>
    </location>
</feature>
<dbReference type="InterPro" id="IPR036236">
    <property type="entry name" value="Znf_C2H2_sf"/>
</dbReference>
<dbReference type="Proteomes" id="UP000286045">
    <property type="component" value="Unassembled WGS sequence"/>
</dbReference>
<dbReference type="EMBL" id="RYZI01000182">
    <property type="protein sequence ID" value="RWA08837.1"/>
    <property type="molecule type" value="Genomic_DNA"/>
</dbReference>